<name>A0AAV2G8U0_9ROSI</name>
<evidence type="ECO:0000313" key="2">
    <source>
        <dbReference type="EMBL" id="CAL1405980.1"/>
    </source>
</evidence>
<dbReference type="AlphaFoldDB" id="A0AAV2G8U0"/>
<gene>
    <name evidence="2" type="ORF">LTRI10_LOCUS45736</name>
</gene>
<keyword evidence="3" id="KW-1185">Reference proteome</keyword>
<evidence type="ECO:0000256" key="1">
    <source>
        <dbReference type="SAM" id="MobiDB-lite"/>
    </source>
</evidence>
<dbReference type="Proteomes" id="UP001497516">
    <property type="component" value="Chromosome 8"/>
</dbReference>
<dbReference type="EMBL" id="OZ034821">
    <property type="protein sequence ID" value="CAL1405980.1"/>
    <property type="molecule type" value="Genomic_DNA"/>
</dbReference>
<feature type="region of interest" description="Disordered" evidence="1">
    <location>
        <begin position="1"/>
        <end position="24"/>
    </location>
</feature>
<reference evidence="2 3" key="1">
    <citation type="submission" date="2024-04" db="EMBL/GenBank/DDBJ databases">
        <authorList>
            <person name="Fracassetti M."/>
        </authorList>
    </citation>
    <scope>NUCLEOTIDE SEQUENCE [LARGE SCALE GENOMIC DNA]</scope>
</reference>
<organism evidence="2 3">
    <name type="scientific">Linum trigynum</name>
    <dbReference type="NCBI Taxonomy" id="586398"/>
    <lineage>
        <taxon>Eukaryota</taxon>
        <taxon>Viridiplantae</taxon>
        <taxon>Streptophyta</taxon>
        <taxon>Embryophyta</taxon>
        <taxon>Tracheophyta</taxon>
        <taxon>Spermatophyta</taxon>
        <taxon>Magnoliopsida</taxon>
        <taxon>eudicotyledons</taxon>
        <taxon>Gunneridae</taxon>
        <taxon>Pentapetalae</taxon>
        <taxon>rosids</taxon>
        <taxon>fabids</taxon>
        <taxon>Malpighiales</taxon>
        <taxon>Linaceae</taxon>
        <taxon>Linum</taxon>
    </lineage>
</organism>
<proteinExistence type="predicted"/>
<protein>
    <submittedName>
        <fullName evidence="2">Uncharacterized protein</fullName>
    </submittedName>
</protein>
<evidence type="ECO:0000313" key="3">
    <source>
        <dbReference type="Proteomes" id="UP001497516"/>
    </source>
</evidence>
<accession>A0AAV2G8U0</accession>
<sequence>MEEDIGSYLTHTMETSKANKEEKDDDITLTKEMTIHEEASKCILNVKRLIVSLGGEDSLMLLLESIIDTKSLREKLLQLLKKDRIEKTNINSTPYGHKELIRVYEKKEDPGHFTINCLLDDHYLEQGRVDVGSSINILPLPL</sequence>